<comment type="similarity">
    <text evidence="1">Belongs to the glycosyltransferase 2 family.</text>
</comment>
<feature type="transmembrane region" description="Helical" evidence="9">
    <location>
        <begin position="274"/>
        <end position="307"/>
    </location>
</feature>
<proteinExistence type="inferred from homology"/>
<dbReference type="InterPro" id="IPR001173">
    <property type="entry name" value="Glyco_trans_2-like"/>
</dbReference>
<dbReference type="PANTHER" id="PTHR48090:SF3">
    <property type="entry name" value="UNDECAPRENYL-PHOSPHATE 4-DEOXY-4-FORMAMIDO-L-ARABINOSE TRANSFERASE"/>
    <property type="match status" value="1"/>
</dbReference>
<keyword evidence="7 9" id="KW-1133">Transmembrane helix</keyword>
<keyword evidence="12" id="KW-1185">Reference proteome</keyword>
<evidence type="ECO:0000256" key="6">
    <source>
        <dbReference type="ARBA" id="ARBA00022985"/>
    </source>
</evidence>
<dbReference type="RefSeq" id="WP_197940518.1">
    <property type="nucleotide sequence ID" value="NZ_JAECSB010000019.1"/>
</dbReference>
<keyword evidence="8 9" id="KW-0472">Membrane</keyword>
<comment type="caution">
    <text evidence="11">The sequence shown here is derived from an EMBL/GenBank/DDBJ whole genome shotgun (WGS) entry which is preliminary data.</text>
</comment>
<dbReference type="EMBL" id="JAECSB010000019">
    <property type="protein sequence ID" value="MBH5141773.1"/>
    <property type="molecule type" value="Genomic_DNA"/>
</dbReference>
<dbReference type="Proteomes" id="UP000627573">
    <property type="component" value="Unassembled WGS sequence"/>
</dbReference>
<dbReference type="InterPro" id="IPR050256">
    <property type="entry name" value="Glycosyltransferase_2"/>
</dbReference>
<dbReference type="InterPro" id="IPR029044">
    <property type="entry name" value="Nucleotide-diphossugar_trans"/>
</dbReference>
<dbReference type="GO" id="GO:0005886">
    <property type="term" value="C:plasma membrane"/>
    <property type="evidence" value="ECO:0007669"/>
    <property type="project" value="TreeGrafter"/>
</dbReference>
<sequence>MNAAAVHTVAVVVPVYRGENTIASLVSELQPYTTRTTTPDGAAFEVAEIILVHDQGPDRSEHVLLELESSLDEVRVVWLSRNYGQDAATIAGMATSECEWIVTLDEDGQHDPSYIGAFLDSALGDGSDLVYSAPTNPPPHGLLRNLTSKTAKSLIAKVFALPSSKFQSYRLIRGEIGRKLADIASSGVYLDVALSWVVDRMSTVPVRLRAEGRDESGYNYRSLFSLFWKMVLSSGTRGLRIVSMLGLVLASGGFVGAGYIITLTLSGAGEVPGWSSLMVVVLLCSGAILSSLGMIAEYLGVVLHVLIGRPLYLAVTRPHPRHRKEGAR</sequence>
<dbReference type="AlphaFoldDB" id="A0A8I0ZRE1"/>
<dbReference type="PANTHER" id="PTHR48090">
    <property type="entry name" value="UNDECAPRENYL-PHOSPHATE 4-DEOXY-4-FORMAMIDO-L-ARABINOSE TRANSFERASE-RELATED"/>
    <property type="match status" value="1"/>
</dbReference>
<evidence type="ECO:0000256" key="9">
    <source>
        <dbReference type="SAM" id="Phobius"/>
    </source>
</evidence>
<keyword evidence="2" id="KW-1003">Cell membrane</keyword>
<name>A0A8I0ZRE1_RHOER</name>
<protein>
    <submittedName>
        <fullName evidence="11">Glycosyltransferase</fullName>
    </submittedName>
</protein>
<keyword evidence="4 11" id="KW-0808">Transferase</keyword>
<evidence type="ECO:0000259" key="10">
    <source>
        <dbReference type="Pfam" id="PF00535"/>
    </source>
</evidence>
<organism evidence="11 12">
    <name type="scientific">Rhodococcus erythropolis</name>
    <name type="common">Arthrobacter picolinophilus</name>
    <dbReference type="NCBI Taxonomy" id="1833"/>
    <lineage>
        <taxon>Bacteria</taxon>
        <taxon>Bacillati</taxon>
        <taxon>Actinomycetota</taxon>
        <taxon>Actinomycetes</taxon>
        <taxon>Mycobacteriales</taxon>
        <taxon>Nocardiaceae</taxon>
        <taxon>Rhodococcus</taxon>
        <taxon>Rhodococcus erythropolis group</taxon>
    </lineage>
</organism>
<evidence type="ECO:0000256" key="8">
    <source>
        <dbReference type="ARBA" id="ARBA00023136"/>
    </source>
</evidence>
<evidence type="ECO:0000256" key="7">
    <source>
        <dbReference type="ARBA" id="ARBA00022989"/>
    </source>
</evidence>
<dbReference type="GO" id="GO:0009103">
    <property type="term" value="P:lipopolysaccharide biosynthetic process"/>
    <property type="evidence" value="ECO:0007669"/>
    <property type="project" value="UniProtKB-KW"/>
</dbReference>
<evidence type="ECO:0000256" key="1">
    <source>
        <dbReference type="ARBA" id="ARBA00006739"/>
    </source>
</evidence>
<evidence type="ECO:0000256" key="2">
    <source>
        <dbReference type="ARBA" id="ARBA00022475"/>
    </source>
</evidence>
<accession>A0A8I0ZRE1</accession>
<evidence type="ECO:0000256" key="5">
    <source>
        <dbReference type="ARBA" id="ARBA00022692"/>
    </source>
</evidence>
<evidence type="ECO:0000256" key="4">
    <source>
        <dbReference type="ARBA" id="ARBA00022679"/>
    </source>
</evidence>
<keyword evidence="5 9" id="KW-0812">Transmembrane</keyword>
<feature type="transmembrane region" description="Helical" evidence="9">
    <location>
        <begin position="239"/>
        <end position="262"/>
    </location>
</feature>
<feature type="domain" description="Glycosyltransferase 2-like" evidence="10">
    <location>
        <begin position="11"/>
        <end position="148"/>
    </location>
</feature>
<keyword evidence="3" id="KW-0328">Glycosyltransferase</keyword>
<evidence type="ECO:0000256" key="3">
    <source>
        <dbReference type="ARBA" id="ARBA00022676"/>
    </source>
</evidence>
<dbReference type="GO" id="GO:0099621">
    <property type="term" value="F:undecaprenyl-phosphate 4-deoxy-4-formamido-L-arabinose transferase activity"/>
    <property type="evidence" value="ECO:0007669"/>
    <property type="project" value="TreeGrafter"/>
</dbReference>
<keyword evidence="6" id="KW-0448">Lipopolysaccharide biosynthesis</keyword>
<reference evidence="11 12" key="1">
    <citation type="submission" date="2020-12" db="EMBL/GenBank/DDBJ databases">
        <title>Draft genome sequence of furan degrading bacterial strain FUR100.</title>
        <authorList>
            <person name="Woiski C."/>
        </authorList>
    </citation>
    <scope>NUCLEOTIDE SEQUENCE [LARGE SCALE GENOMIC DNA]</scope>
    <source>
        <strain evidence="11 12">FUR100</strain>
    </source>
</reference>
<dbReference type="Gene3D" id="3.90.550.10">
    <property type="entry name" value="Spore Coat Polysaccharide Biosynthesis Protein SpsA, Chain A"/>
    <property type="match status" value="1"/>
</dbReference>
<evidence type="ECO:0000313" key="12">
    <source>
        <dbReference type="Proteomes" id="UP000627573"/>
    </source>
</evidence>
<gene>
    <name evidence="11" type="ORF">I3517_03975</name>
</gene>
<evidence type="ECO:0000313" key="11">
    <source>
        <dbReference type="EMBL" id="MBH5141773.1"/>
    </source>
</evidence>
<dbReference type="SUPFAM" id="SSF53448">
    <property type="entry name" value="Nucleotide-diphospho-sugar transferases"/>
    <property type="match status" value="1"/>
</dbReference>
<dbReference type="Pfam" id="PF00535">
    <property type="entry name" value="Glycos_transf_2"/>
    <property type="match status" value="1"/>
</dbReference>